<evidence type="ECO:0000259" key="2">
    <source>
        <dbReference type="Pfam" id="PF00892"/>
    </source>
</evidence>
<feature type="transmembrane region" description="Helical" evidence="1">
    <location>
        <begin position="278"/>
        <end position="296"/>
    </location>
</feature>
<dbReference type="OrthoDB" id="7216522at2"/>
<keyword evidence="1" id="KW-0812">Transmembrane</keyword>
<reference evidence="3 6" key="2">
    <citation type="submission" date="2016-10" db="EMBL/GenBank/DDBJ databases">
        <title>Hydorgenophaga sp. LPB0072 isolated from gastropod.</title>
        <authorList>
            <person name="Kim E."/>
            <person name="Yi H."/>
        </authorList>
    </citation>
    <scope>NUCLEOTIDE SEQUENCE [LARGE SCALE GENOMIC DNA]</scope>
    <source>
        <strain evidence="3 6">LPB0072</strain>
    </source>
</reference>
<keyword evidence="1" id="KW-0472">Membrane</keyword>
<feature type="transmembrane region" description="Helical" evidence="1">
    <location>
        <begin position="36"/>
        <end position="54"/>
    </location>
</feature>
<dbReference type="AlphaFoldDB" id="A0A167GYR3"/>
<dbReference type="RefSeq" id="WP_066094056.1">
    <property type="nucleotide sequence ID" value="NZ_CP017476.1"/>
</dbReference>
<feature type="transmembrane region" description="Helical" evidence="1">
    <location>
        <begin position="253"/>
        <end position="272"/>
    </location>
</feature>
<protein>
    <submittedName>
        <fullName evidence="3">Transporter</fullName>
    </submittedName>
</protein>
<reference evidence="4 5" key="1">
    <citation type="submission" date="2016-02" db="EMBL/GenBank/DDBJ databases">
        <title>Draft genome sequence of Hydrogenophaga sp. LPB0072.</title>
        <authorList>
            <person name="Shin S.-K."/>
            <person name="Yi H."/>
        </authorList>
    </citation>
    <scope>NUCLEOTIDE SEQUENCE [LARGE SCALE GENOMIC DNA]</scope>
    <source>
        <strain evidence="4 5">LPB0072</strain>
    </source>
</reference>
<feature type="domain" description="EamA" evidence="2">
    <location>
        <begin position="3"/>
        <end position="111"/>
    </location>
</feature>
<feature type="transmembrane region" description="Helical" evidence="1">
    <location>
        <begin position="152"/>
        <end position="172"/>
    </location>
</feature>
<evidence type="ECO:0000313" key="5">
    <source>
        <dbReference type="Proteomes" id="UP000185657"/>
    </source>
</evidence>
<dbReference type="Proteomes" id="UP000185657">
    <property type="component" value="Unassembled WGS sequence"/>
</dbReference>
<feature type="transmembrane region" description="Helical" evidence="1">
    <location>
        <begin position="220"/>
        <end position="241"/>
    </location>
</feature>
<feature type="transmembrane region" description="Helical" evidence="1">
    <location>
        <begin position="90"/>
        <end position="109"/>
    </location>
</feature>
<feature type="domain" description="EamA" evidence="2">
    <location>
        <begin position="154"/>
        <end position="294"/>
    </location>
</feature>
<evidence type="ECO:0000313" key="6">
    <source>
        <dbReference type="Proteomes" id="UP000185680"/>
    </source>
</evidence>
<dbReference type="Proteomes" id="UP000185680">
    <property type="component" value="Chromosome"/>
</dbReference>
<sequence>MVTGVLAGLGAGAFWGMAFVAPLMAPNFSSVDITVGRYLACALVSMLLMAWSGLRGQRIWPTWRQAGAALWLSVLGYTGYYLLLSLAIQTTGATLPVLVIGTIPLWMMLLGKPEGLLWRRLVPGLLLTVMGMALMMQATARGLGAVNVGGQMWLGVFYAGLAAASWVLFGLLNKRWLHKHPEVNSTMWANWMGVAAGLGALPMWLWAGSPLQGMVERPGFGMYLAVCAITGIGAAWVASVLWNMASRRLSASLAGQLIVSETVFGLLYGFLWNAHWPASMQWLACVLFVAGVLASIQAHR</sequence>
<accession>A0A167GYR3</accession>
<dbReference type="STRING" id="1763535.LPB072_08325"/>
<evidence type="ECO:0000313" key="3">
    <source>
        <dbReference type="EMBL" id="AOW12848.1"/>
    </source>
</evidence>
<dbReference type="KEGG" id="hyl:LPB072_08325"/>
<feature type="transmembrane region" description="Helical" evidence="1">
    <location>
        <begin position="66"/>
        <end position="84"/>
    </location>
</feature>
<dbReference type="EMBL" id="CP017476">
    <property type="protein sequence ID" value="AOW12848.1"/>
    <property type="molecule type" value="Genomic_DNA"/>
</dbReference>
<dbReference type="Pfam" id="PF00892">
    <property type="entry name" value="EamA"/>
    <property type="match status" value="2"/>
</dbReference>
<dbReference type="InterPro" id="IPR000620">
    <property type="entry name" value="EamA_dom"/>
</dbReference>
<dbReference type="EMBL" id="LVWD01000034">
    <property type="protein sequence ID" value="OAD40037.1"/>
    <property type="molecule type" value="Genomic_DNA"/>
</dbReference>
<proteinExistence type="predicted"/>
<dbReference type="InterPro" id="IPR037185">
    <property type="entry name" value="EmrE-like"/>
</dbReference>
<feature type="transmembrane region" description="Helical" evidence="1">
    <location>
        <begin position="188"/>
        <end position="208"/>
    </location>
</feature>
<evidence type="ECO:0000256" key="1">
    <source>
        <dbReference type="SAM" id="Phobius"/>
    </source>
</evidence>
<dbReference type="GO" id="GO:0016020">
    <property type="term" value="C:membrane"/>
    <property type="evidence" value="ECO:0007669"/>
    <property type="project" value="InterPro"/>
</dbReference>
<keyword evidence="1" id="KW-1133">Transmembrane helix</keyword>
<name>A0A167GYR3_9BURK</name>
<dbReference type="SUPFAM" id="SSF103481">
    <property type="entry name" value="Multidrug resistance efflux transporter EmrE"/>
    <property type="match status" value="1"/>
</dbReference>
<organism evidence="3 6">
    <name type="scientific">Hydrogenophaga crassostreae</name>
    <dbReference type="NCBI Taxonomy" id="1763535"/>
    <lineage>
        <taxon>Bacteria</taxon>
        <taxon>Pseudomonadati</taxon>
        <taxon>Pseudomonadota</taxon>
        <taxon>Betaproteobacteria</taxon>
        <taxon>Burkholderiales</taxon>
        <taxon>Comamonadaceae</taxon>
        <taxon>Hydrogenophaga</taxon>
    </lineage>
</organism>
<feature type="transmembrane region" description="Helical" evidence="1">
    <location>
        <begin position="121"/>
        <end position="140"/>
    </location>
</feature>
<gene>
    <name evidence="3" type="ORF">LPB072_08325</name>
    <name evidence="4" type="ORF">LPB72_17820</name>
</gene>
<keyword evidence="5" id="KW-1185">Reference proteome</keyword>
<evidence type="ECO:0000313" key="4">
    <source>
        <dbReference type="EMBL" id="OAD40037.1"/>
    </source>
</evidence>